<dbReference type="AlphaFoldDB" id="A0AB32W7L2"/>
<keyword evidence="1" id="KW-0472">Membrane</keyword>
<protein>
    <submittedName>
        <fullName evidence="3">UPF0481 protein At3g02645</fullName>
    </submittedName>
</protein>
<dbReference type="PANTHER" id="PTHR31170">
    <property type="entry name" value="BNAC04G53230D PROTEIN"/>
    <property type="match status" value="1"/>
</dbReference>
<dbReference type="InterPro" id="IPR004158">
    <property type="entry name" value="DUF247_pln"/>
</dbReference>
<evidence type="ECO:0000313" key="3">
    <source>
        <dbReference type="RefSeq" id="XP_017973992.1"/>
    </source>
</evidence>
<keyword evidence="1" id="KW-1133">Transmembrane helix</keyword>
<dbReference type="Pfam" id="PF03140">
    <property type="entry name" value="DUF247"/>
    <property type="match status" value="1"/>
</dbReference>
<organism evidence="2 3">
    <name type="scientific">Theobroma cacao</name>
    <name type="common">Cacao</name>
    <name type="synonym">Cocoa</name>
    <dbReference type="NCBI Taxonomy" id="3641"/>
    <lineage>
        <taxon>Eukaryota</taxon>
        <taxon>Viridiplantae</taxon>
        <taxon>Streptophyta</taxon>
        <taxon>Embryophyta</taxon>
        <taxon>Tracheophyta</taxon>
        <taxon>Spermatophyta</taxon>
        <taxon>Magnoliopsida</taxon>
        <taxon>eudicotyledons</taxon>
        <taxon>Gunneridae</taxon>
        <taxon>Pentapetalae</taxon>
        <taxon>rosids</taxon>
        <taxon>malvids</taxon>
        <taxon>Malvales</taxon>
        <taxon>Malvaceae</taxon>
        <taxon>Byttnerioideae</taxon>
        <taxon>Theobroma</taxon>
    </lineage>
</organism>
<accession>A0AB32W7L2</accession>
<evidence type="ECO:0000313" key="2">
    <source>
        <dbReference type="Proteomes" id="UP000694886"/>
    </source>
</evidence>
<dbReference type="PANTHER" id="PTHR31170:SF9">
    <property type="entry name" value="PROTEIN, PUTATIVE (DUF247)-RELATED"/>
    <property type="match status" value="1"/>
</dbReference>
<dbReference type="Proteomes" id="UP000694886">
    <property type="component" value="Chromosome 1"/>
</dbReference>
<reference evidence="3" key="2">
    <citation type="submission" date="2025-08" db="UniProtKB">
        <authorList>
            <consortium name="RefSeq"/>
        </authorList>
    </citation>
    <scope>IDENTIFICATION</scope>
</reference>
<dbReference type="RefSeq" id="XP_017973992.1">
    <property type="nucleotide sequence ID" value="XM_018118503.1"/>
</dbReference>
<gene>
    <name evidence="3" type="primary">LOC108661445</name>
</gene>
<dbReference type="Gramene" id="Tc01v2_t032960.1">
    <property type="protein sequence ID" value="Tc01v2_p032960.1"/>
    <property type="gene ID" value="Tc01v2_g032960"/>
</dbReference>
<sequence>MANTDQEIAPLIEKSQQPQDLAIDIPEEDLEPAPECCIYQVPSRFRAANGKAYTPQLISIGPLHHGKTNLGRMERQKQRYYEKFLQRISKETLNELESYVKKQVKRICRCYDVQFALATESKAFEFMKMILYDAVFIVELFLRNFENEVNHREWFNVELQTDLMLLENQLPFFVLEDLYNLALTASDKPSFLRLACLYFKVDEYVASDEKGIKHFTDLIRYYQVRTRPSNFVERTDSTYSATMLRDAGVHFKAVEDCLLNVKFEDNELQIPSLRVEYETETFLRNLIVFEQCHYPKEAYICGYIHLLNSFVDAVEDVNLLVKRGIISHTVGSNAAVADMINNLMVGVTSLCYYKIGKDLMQYSLKPIKQLRARTVGYITPGSVIAIYLGYFTIIQTILAILDRVKPVK</sequence>
<dbReference type="KEGG" id="tcc:108661445"/>
<evidence type="ECO:0000256" key="1">
    <source>
        <dbReference type="SAM" id="Phobius"/>
    </source>
</evidence>
<name>A0AB32W7L2_THECC</name>
<reference evidence="2" key="1">
    <citation type="journal article" date="1997" name="Nucleic Acids Res.">
        <title>tRNAscan-SE: a program for improved detection of transfer RNA genes in genomic sequence.</title>
        <authorList>
            <person name="Lowe T.M."/>
            <person name="Eddy S.R."/>
        </authorList>
    </citation>
    <scope>NUCLEOTIDE SEQUENCE [LARGE SCALE GENOMIC DNA]</scope>
    <source>
        <strain evidence="2">r\B97-61/B2</strain>
    </source>
</reference>
<proteinExistence type="predicted"/>
<feature type="transmembrane region" description="Helical" evidence="1">
    <location>
        <begin position="377"/>
        <end position="401"/>
    </location>
</feature>
<keyword evidence="1" id="KW-0812">Transmembrane</keyword>
<dbReference type="GeneID" id="108661445"/>